<dbReference type="Proteomes" id="UP000199155">
    <property type="component" value="Unassembled WGS sequence"/>
</dbReference>
<dbReference type="OrthoDB" id="4300377at2"/>
<accession>A0A1G9JCM3</accession>
<reference evidence="2 3" key="1">
    <citation type="submission" date="2016-10" db="EMBL/GenBank/DDBJ databases">
        <authorList>
            <person name="de Groot N.N."/>
        </authorList>
    </citation>
    <scope>NUCLEOTIDE SEQUENCE [LARGE SCALE GENOMIC DNA]</scope>
    <source>
        <strain evidence="2 3">CGMCC 4.5727</strain>
    </source>
</reference>
<dbReference type="RefSeq" id="WP_093617980.1">
    <property type="nucleotide sequence ID" value="NZ_FNFF01000029.1"/>
</dbReference>
<keyword evidence="3" id="KW-1185">Reference proteome</keyword>
<dbReference type="AlphaFoldDB" id="A0A1G9JCM3"/>
<feature type="signal peptide" evidence="1">
    <location>
        <begin position="1"/>
        <end position="30"/>
    </location>
</feature>
<organism evidence="2 3">
    <name type="scientific">Streptomyces indicus</name>
    <dbReference type="NCBI Taxonomy" id="417292"/>
    <lineage>
        <taxon>Bacteria</taxon>
        <taxon>Bacillati</taxon>
        <taxon>Actinomycetota</taxon>
        <taxon>Actinomycetes</taxon>
        <taxon>Kitasatosporales</taxon>
        <taxon>Streptomycetaceae</taxon>
        <taxon>Streptomyces</taxon>
    </lineage>
</organism>
<evidence type="ECO:0000313" key="2">
    <source>
        <dbReference type="EMBL" id="SDL34975.1"/>
    </source>
</evidence>
<keyword evidence="1" id="KW-0732">Signal</keyword>
<dbReference type="EMBL" id="FNFF01000029">
    <property type="protein sequence ID" value="SDL34975.1"/>
    <property type="molecule type" value="Genomic_DNA"/>
</dbReference>
<name>A0A1G9JCM3_9ACTN</name>
<protein>
    <submittedName>
        <fullName evidence="2">Uncharacterized protein</fullName>
    </submittedName>
</protein>
<evidence type="ECO:0000313" key="3">
    <source>
        <dbReference type="Proteomes" id="UP000199155"/>
    </source>
</evidence>
<sequence length="159" mass="16865">MRARARLRGAGLAAATAAAAALALAVPAEAAAPEADVAYHGYASLWEGRLGIWLTPQNHGPVDVSDATVRLRYSVPLASDQRLPKRCLRAGQRVVLCSTGEIKAGSWSAELALDLKLKGAPEEATVQIDTLWNGGVSDRNAGNNRHKVLTLDTGDSYFF</sequence>
<gene>
    <name evidence="2" type="ORF">SAMN05421806_12932</name>
</gene>
<dbReference type="STRING" id="417292.SAMN05421806_12932"/>
<evidence type="ECO:0000256" key="1">
    <source>
        <dbReference type="SAM" id="SignalP"/>
    </source>
</evidence>
<proteinExistence type="predicted"/>
<feature type="chain" id="PRO_5011667168" evidence="1">
    <location>
        <begin position="31"/>
        <end position="159"/>
    </location>
</feature>